<accession>A0A151PAE2</accession>
<dbReference type="AlphaFoldDB" id="A0A151PAE2"/>
<evidence type="ECO:0000313" key="2">
    <source>
        <dbReference type="Proteomes" id="UP000050525"/>
    </source>
</evidence>
<organism evidence="1 2">
    <name type="scientific">Alligator mississippiensis</name>
    <name type="common">American alligator</name>
    <dbReference type="NCBI Taxonomy" id="8496"/>
    <lineage>
        <taxon>Eukaryota</taxon>
        <taxon>Metazoa</taxon>
        <taxon>Chordata</taxon>
        <taxon>Craniata</taxon>
        <taxon>Vertebrata</taxon>
        <taxon>Euteleostomi</taxon>
        <taxon>Archelosauria</taxon>
        <taxon>Archosauria</taxon>
        <taxon>Crocodylia</taxon>
        <taxon>Alligatoridae</taxon>
        <taxon>Alligatorinae</taxon>
        <taxon>Alligator</taxon>
    </lineage>
</organism>
<dbReference type="Proteomes" id="UP000050525">
    <property type="component" value="Unassembled WGS sequence"/>
</dbReference>
<proteinExistence type="predicted"/>
<sequence>MKDVTKMSSSGYEECSLSDFSAPFFRFGRKSSLVILHHADHSQLPLTSVGVLEIVSTSQKCLQLQLARLAGDCGITPESLCAFLKMFLRVIYIKVKKVCRNAHASTSSS</sequence>
<protein>
    <submittedName>
        <fullName evidence="1">Uncharacterized protein</fullName>
    </submittedName>
</protein>
<reference evidence="1 2" key="1">
    <citation type="journal article" date="2012" name="Genome Biol.">
        <title>Sequencing three crocodilian genomes to illuminate the evolution of archosaurs and amniotes.</title>
        <authorList>
            <person name="St John J.A."/>
            <person name="Braun E.L."/>
            <person name="Isberg S.R."/>
            <person name="Miles L.G."/>
            <person name="Chong A.Y."/>
            <person name="Gongora J."/>
            <person name="Dalzell P."/>
            <person name="Moran C."/>
            <person name="Bed'hom B."/>
            <person name="Abzhanov A."/>
            <person name="Burgess S.C."/>
            <person name="Cooksey A.M."/>
            <person name="Castoe T.A."/>
            <person name="Crawford N.G."/>
            <person name="Densmore L.D."/>
            <person name="Drew J.C."/>
            <person name="Edwards S.V."/>
            <person name="Faircloth B.C."/>
            <person name="Fujita M.K."/>
            <person name="Greenwold M.J."/>
            <person name="Hoffmann F.G."/>
            <person name="Howard J.M."/>
            <person name="Iguchi T."/>
            <person name="Janes D.E."/>
            <person name="Khan S.Y."/>
            <person name="Kohno S."/>
            <person name="de Koning A.J."/>
            <person name="Lance S.L."/>
            <person name="McCarthy F.M."/>
            <person name="McCormack J.E."/>
            <person name="Merchant M.E."/>
            <person name="Peterson D.G."/>
            <person name="Pollock D.D."/>
            <person name="Pourmand N."/>
            <person name="Raney B.J."/>
            <person name="Roessler K.A."/>
            <person name="Sanford J.R."/>
            <person name="Sawyer R.H."/>
            <person name="Schmidt C.J."/>
            <person name="Triplett E.W."/>
            <person name="Tuberville T.D."/>
            <person name="Venegas-Anaya M."/>
            <person name="Howard J.T."/>
            <person name="Jarvis E.D."/>
            <person name="Guillette L.J.Jr."/>
            <person name="Glenn T.C."/>
            <person name="Green R.E."/>
            <person name="Ray D.A."/>
        </authorList>
    </citation>
    <scope>NUCLEOTIDE SEQUENCE [LARGE SCALE GENOMIC DNA]</scope>
    <source>
        <strain evidence="1">KSC_2009_1</strain>
    </source>
</reference>
<evidence type="ECO:0000313" key="1">
    <source>
        <dbReference type="EMBL" id="KYO46056.1"/>
    </source>
</evidence>
<keyword evidence="2" id="KW-1185">Reference proteome</keyword>
<gene>
    <name evidence="1" type="ORF">Y1Q_0021636</name>
</gene>
<dbReference type="EMBL" id="AKHW03000533">
    <property type="protein sequence ID" value="KYO46056.1"/>
    <property type="molecule type" value="Genomic_DNA"/>
</dbReference>
<comment type="caution">
    <text evidence="1">The sequence shown here is derived from an EMBL/GenBank/DDBJ whole genome shotgun (WGS) entry which is preliminary data.</text>
</comment>
<name>A0A151PAE2_ALLMI</name>